<dbReference type="SMART" id="SM00062">
    <property type="entry name" value="PBPb"/>
    <property type="match status" value="1"/>
</dbReference>
<name>A0ABM8B135_9BACT</name>
<gene>
    <name evidence="3" type="ORF">SYK_17890</name>
</gene>
<feature type="domain" description="Solute-binding protein family 3/N-terminal" evidence="2">
    <location>
        <begin position="46"/>
        <end position="272"/>
    </location>
</feature>
<evidence type="ECO:0000313" key="4">
    <source>
        <dbReference type="Proteomes" id="UP001317742"/>
    </source>
</evidence>
<reference evidence="3 4" key="1">
    <citation type="submission" date="2022-08" db="EMBL/GenBank/DDBJ databases">
        <title>Genome Sequence of the sulphate-reducing bacterium, Pseudodesulfovibrio sp. SYK.</title>
        <authorList>
            <person name="Kondo R."/>
            <person name="Kataoka T."/>
        </authorList>
    </citation>
    <scope>NUCLEOTIDE SEQUENCE [LARGE SCALE GENOMIC DNA]</scope>
    <source>
        <strain evidence="3 4">SYK</strain>
    </source>
</reference>
<evidence type="ECO:0000256" key="1">
    <source>
        <dbReference type="ARBA" id="ARBA00022729"/>
    </source>
</evidence>
<sequence length="272" mass="31340">MAFSRLSETLIGERQFYLLRIFMRLLHVFIAFILLLMSFTPCQARQLIVLFGTDSKPPKSWKKENSPCGIQVDILREIEFRTDLTFDIHMYPWKRAYMNAIEGRGGIFGLSMTKERLKIFDYSQVMCMDEMRLITLKGHEFPFHSIQDLKDKTIGVTRGASYGDTYDNALGTVFTPCYDGQPLIRLRMLLAGRTDAALIGPGKTAITYIVRNDPRLKANIDKFSVLETPFNIDPNFIGFHKSMRQGENLLKINRALKSMWKDGTISRIVNKY</sequence>
<dbReference type="InterPro" id="IPR001638">
    <property type="entry name" value="Solute-binding_3/MltF_N"/>
</dbReference>
<protein>
    <recommendedName>
        <fullName evidence="2">Solute-binding protein family 3/N-terminal domain-containing protein</fullName>
    </recommendedName>
</protein>
<evidence type="ECO:0000313" key="3">
    <source>
        <dbReference type="EMBL" id="BDQ37429.1"/>
    </source>
</evidence>
<organism evidence="3 4">
    <name type="scientific">Pseudodesulfovibrio nedwellii</name>
    <dbReference type="NCBI Taxonomy" id="2973072"/>
    <lineage>
        <taxon>Bacteria</taxon>
        <taxon>Pseudomonadati</taxon>
        <taxon>Thermodesulfobacteriota</taxon>
        <taxon>Desulfovibrionia</taxon>
        <taxon>Desulfovibrionales</taxon>
        <taxon>Desulfovibrionaceae</taxon>
    </lineage>
</organism>
<evidence type="ECO:0000259" key="2">
    <source>
        <dbReference type="SMART" id="SM00062"/>
    </source>
</evidence>
<dbReference type="SUPFAM" id="SSF53850">
    <property type="entry name" value="Periplasmic binding protein-like II"/>
    <property type="match status" value="1"/>
</dbReference>
<dbReference type="Gene3D" id="3.40.190.10">
    <property type="entry name" value="Periplasmic binding protein-like II"/>
    <property type="match status" value="2"/>
</dbReference>
<proteinExistence type="predicted"/>
<dbReference type="PANTHER" id="PTHR35936:SF25">
    <property type="entry name" value="ABC TRANSPORTER SUBSTRATE-BINDING PROTEIN"/>
    <property type="match status" value="1"/>
</dbReference>
<dbReference type="Pfam" id="PF00497">
    <property type="entry name" value="SBP_bac_3"/>
    <property type="match status" value="1"/>
</dbReference>
<keyword evidence="1" id="KW-0732">Signal</keyword>
<accession>A0ABM8B135</accession>
<dbReference type="Proteomes" id="UP001317742">
    <property type="component" value="Chromosome"/>
</dbReference>
<dbReference type="EMBL" id="AP026709">
    <property type="protein sequence ID" value="BDQ37429.1"/>
    <property type="molecule type" value="Genomic_DNA"/>
</dbReference>
<dbReference type="PANTHER" id="PTHR35936">
    <property type="entry name" value="MEMBRANE-BOUND LYTIC MUREIN TRANSGLYCOSYLASE F"/>
    <property type="match status" value="1"/>
</dbReference>
<keyword evidence="4" id="KW-1185">Reference proteome</keyword>